<dbReference type="RefSeq" id="WP_072739972.1">
    <property type="nucleotide sequence ID" value="NZ_CP048813.1"/>
</dbReference>
<name>A0A1G8CP35_9NOCA</name>
<dbReference type="EMBL" id="FNDN01000002">
    <property type="protein sequence ID" value="SDH47317.1"/>
    <property type="molecule type" value="Genomic_DNA"/>
</dbReference>
<organism evidence="2 3">
    <name type="scientific">Rhodococcus triatomae</name>
    <dbReference type="NCBI Taxonomy" id="300028"/>
    <lineage>
        <taxon>Bacteria</taxon>
        <taxon>Bacillati</taxon>
        <taxon>Actinomycetota</taxon>
        <taxon>Actinomycetes</taxon>
        <taxon>Mycobacteriales</taxon>
        <taxon>Nocardiaceae</taxon>
        <taxon>Rhodococcus</taxon>
    </lineage>
</organism>
<dbReference type="SUPFAM" id="SSF47413">
    <property type="entry name" value="lambda repressor-like DNA-binding domains"/>
    <property type="match status" value="1"/>
</dbReference>
<proteinExistence type="predicted"/>
<keyword evidence="3" id="KW-1185">Reference proteome</keyword>
<feature type="domain" description="HTH cro/C1-type" evidence="1">
    <location>
        <begin position="1"/>
        <end position="56"/>
    </location>
</feature>
<dbReference type="InterPro" id="IPR010982">
    <property type="entry name" value="Lambda_DNA-bd_dom_sf"/>
</dbReference>
<evidence type="ECO:0000259" key="1">
    <source>
        <dbReference type="PROSITE" id="PS50943"/>
    </source>
</evidence>
<dbReference type="Proteomes" id="UP000183263">
    <property type="component" value="Unassembled WGS sequence"/>
</dbReference>
<evidence type="ECO:0000313" key="2">
    <source>
        <dbReference type="EMBL" id="SDH47317.1"/>
    </source>
</evidence>
<dbReference type="InterPro" id="IPR018929">
    <property type="entry name" value="DUF2510"/>
</dbReference>
<dbReference type="Gene3D" id="1.10.260.40">
    <property type="entry name" value="lambda repressor-like DNA-binding domains"/>
    <property type="match status" value="1"/>
</dbReference>
<dbReference type="Pfam" id="PF10708">
    <property type="entry name" value="DUF2510"/>
    <property type="match status" value="1"/>
</dbReference>
<dbReference type="CDD" id="cd00093">
    <property type="entry name" value="HTH_XRE"/>
    <property type="match status" value="1"/>
</dbReference>
<dbReference type="InterPro" id="IPR001387">
    <property type="entry name" value="Cro/C1-type_HTH"/>
</dbReference>
<dbReference type="GO" id="GO:0003677">
    <property type="term" value="F:DNA binding"/>
    <property type="evidence" value="ECO:0007669"/>
    <property type="project" value="InterPro"/>
</dbReference>
<evidence type="ECO:0000313" key="3">
    <source>
        <dbReference type="Proteomes" id="UP000183263"/>
    </source>
</evidence>
<protein>
    <submittedName>
        <fullName evidence="2">Helix-turn-helix</fullName>
    </submittedName>
</protein>
<sequence length="145" mass="15572">MREHLERLGFDSAELSRQANGSAATVSRWLNDDAQPSVKVIPSTAQALGVPTIDAMIAAEALTPDDLGVNHLASDPALLCNEDLVRQLEERLRLAATSAAAAELSPPPPSVPAGWYSDPAGLPTQRYWDGFWTEHTASTAPWRVS</sequence>
<dbReference type="AlphaFoldDB" id="A0A1G8CP35"/>
<gene>
    <name evidence="2" type="ORF">SAMN05444695_10283</name>
</gene>
<accession>A0A1G8CP35</accession>
<reference evidence="2 3" key="1">
    <citation type="submission" date="2016-10" db="EMBL/GenBank/DDBJ databases">
        <authorList>
            <person name="de Groot N.N."/>
        </authorList>
    </citation>
    <scope>NUCLEOTIDE SEQUENCE [LARGE SCALE GENOMIC DNA]</scope>
    <source>
        <strain evidence="2 3">DSM 44892</strain>
    </source>
</reference>
<dbReference type="PROSITE" id="PS50943">
    <property type="entry name" value="HTH_CROC1"/>
    <property type="match status" value="1"/>
</dbReference>